<feature type="region of interest" description="Disordered" evidence="1">
    <location>
        <begin position="262"/>
        <end position="285"/>
    </location>
</feature>
<sequence>MSSRELLRLSCYKIMFLLGIIDMCAIAVNSITTGLLLIEGAVFCSHPTLIFVTGSIGLGAWCTACMICFILVINRLFDILNSSLVKTYFSGYRTCILLIFPLLYGLYFMLFTPPVAFTSQYQAWFFDPFIFENQSSLYQNPPHSANNIIIVVVTCLLYGYLCIALNNKFRDNYFSKSNRSHKSIFIQSTIICMANLIASIIYVVMQFFPVPDWVIIAGHMGWQLGHGCPAIIYITMNRTIRNGVLRFLGFKKDPKISVQPFSTHGNNTLNTHSSAHVERTETENY</sequence>
<dbReference type="STRING" id="2018661.A0A2A2K3I8"/>
<feature type="transmembrane region" description="Helical" evidence="2">
    <location>
        <begin position="184"/>
        <end position="208"/>
    </location>
</feature>
<protein>
    <recommendedName>
        <fullName evidence="5">7TM GPCR serpentine receptor class x (Srx) domain-containing protein</fullName>
    </recommendedName>
</protein>
<dbReference type="OrthoDB" id="5873245at2759"/>
<evidence type="ECO:0000313" key="3">
    <source>
        <dbReference type="EMBL" id="PAV68505.1"/>
    </source>
</evidence>
<dbReference type="SUPFAM" id="SSF81321">
    <property type="entry name" value="Family A G protein-coupled receptor-like"/>
    <property type="match status" value="1"/>
</dbReference>
<reference evidence="3 4" key="1">
    <citation type="journal article" date="2017" name="Curr. Biol.">
        <title>Genome architecture and evolution of a unichromosomal asexual nematode.</title>
        <authorList>
            <person name="Fradin H."/>
            <person name="Zegar C."/>
            <person name="Gutwein M."/>
            <person name="Lucas J."/>
            <person name="Kovtun M."/>
            <person name="Corcoran D."/>
            <person name="Baugh L.R."/>
            <person name="Kiontke K."/>
            <person name="Gunsalus K."/>
            <person name="Fitch D.H."/>
            <person name="Piano F."/>
        </authorList>
    </citation>
    <scope>NUCLEOTIDE SEQUENCE [LARGE SCALE GENOMIC DNA]</scope>
    <source>
        <strain evidence="3">PF1309</strain>
    </source>
</reference>
<name>A0A2A2K3I8_9BILA</name>
<dbReference type="InterPro" id="IPR019425">
    <property type="entry name" value="7TM_GPCR_serpentine_rcpt_Srt"/>
</dbReference>
<keyword evidence="2" id="KW-0472">Membrane</keyword>
<comment type="caution">
    <text evidence="3">The sequence shown here is derived from an EMBL/GenBank/DDBJ whole genome shotgun (WGS) entry which is preliminary data.</text>
</comment>
<feature type="compositionally biased region" description="Polar residues" evidence="1">
    <location>
        <begin position="262"/>
        <end position="274"/>
    </location>
</feature>
<dbReference type="Pfam" id="PF10321">
    <property type="entry name" value="7TM_GPCR_Srt"/>
    <property type="match status" value="1"/>
</dbReference>
<organism evidence="3 4">
    <name type="scientific">Diploscapter pachys</name>
    <dbReference type="NCBI Taxonomy" id="2018661"/>
    <lineage>
        <taxon>Eukaryota</taxon>
        <taxon>Metazoa</taxon>
        <taxon>Ecdysozoa</taxon>
        <taxon>Nematoda</taxon>
        <taxon>Chromadorea</taxon>
        <taxon>Rhabditida</taxon>
        <taxon>Rhabditina</taxon>
        <taxon>Rhabditomorpha</taxon>
        <taxon>Rhabditoidea</taxon>
        <taxon>Rhabditidae</taxon>
        <taxon>Diploscapter</taxon>
    </lineage>
</organism>
<dbReference type="PANTHER" id="PTHR23021:SF90">
    <property type="entry name" value="SERPENTINE RECEPTOR, CLASS T"/>
    <property type="match status" value="1"/>
</dbReference>
<keyword evidence="2" id="KW-1133">Transmembrane helix</keyword>
<evidence type="ECO:0008006" key="5">
    <source>
        <dbReference type="Google" id="ProtNLM"/>
    </source>
</evidence>
<dbReference type="Proteomes" id="UP000218231">
    <property type="component" value="Unassembled WGS sequence"/>
</dbReference>
<dbReference type="AlphaFoldDB" id="A0A2A2K3I8"/>
<gene>
    <name evidence="3" type="ORF">WR25_02964</name>
</gene>
<proteinExistence type="predicted"/>
<keyword evidence="4" id="KW-1185">Reference proteome</keyword>
<keyword evidence="2" id="KW-0812">Transmembrane</keyword>
<evidence type="ECO:0000256" key="1">
    <source>
        <dbReference type="SAM" id="MobiDB-lite"/>
    </source>
</evidence>
<dbReference type="EMBL" id="LIAE01009741">
    <property type="protein sequence ID" value="PAV68505.1"/>
    <property type="molecule type" value="Genomic_DNA"/>
</dbReference>
<feature type="transmembrane region" description="Helical" evidence="2">
    <location>
        <begin position="145"/>
        <end position="163"/>
    </location>
</feature>
<evidence type="ECO:0000256" key="2">
    <source>
        <dbReference type="SAM" id="Phobius"/>
    </source>
</evidence>
<feature type="compositionally biased region" description="Basic and acidic residues" evidence="1">
    <location>
        <begin position="275"/>
        <end position="285"/>
    </location>
</feature>
<dbReference type="Gene3D" id="1.20.1070.10">
    <property type="entry name" value="Rhodopsin 7-helix transmembrane proteins"/>
    <property type="match status" value="1"/>
</dbReference>
<feature type="transmembrane region" description="Helical" evidence="2">
    <location>
        <begin position="94"/>
        <end position="117"/>
    </location>
</feature>
<accession>A0A2A2K3I8</accession>
<dbReference type="PANTHER" id="PTHR23021">
    <property type="entry name" value="SERPENTINE RECEPTOR, CLASS T"/>
    <property type="match status" value="1"/>
</dbReference>
<feature type="transmembrane region" description="Helical" evidence="2">
    <location>
        <begin position="214"/>
        <end position="236"/>
    </location>
</feature>
<evidence type="ECO:0000313" key="4">
    <source>
        <dbReference type="Proteomes" id="UP000218231"/>
    </source>
</evidence>
<feature type="transmembrane region" description="Helical" evidence="2">
    <location>
        <begin position="50"/>
        <end position="73"/>
    </location>
</feature>
<feature type="transmembrane region" description="Helical" evidence="2">
    <location>
        <begin position="12"/>
        <end position="38"/>
    </location>
</feature>